<feature type="transmembrane region" description="Helical" evidence="11">
    <location>
        <begin position="383"/>
        <end position="403"/>
    </location>
</feature>
<keyword evidence="6" id="KW-0130">Cell adhesion</keyword>
<feature type="domain" description="Ig-like" evidence="13">
    <location>
        <begin position="138"/>
        <end position="232"/>
    </location>
</feature>
<dbReference type="InterPro" id="IPR013106">
    <property type="entry name" value="Ig_V-set"/>
</dbReference>
<evidence type="ECO:0000256" key="11">
    <source>
        <dbReference type="SAM" id="Phobius"/>
    </source>
</evidence>
<dbReference type="GO" id="GO:0005912">
    <property type="term" value="C:adherens junction"/>
    <property type="evidence" value="ECO:0007669"/>
    <property type="project" value="TreeGrafter"/>
</dbReference>
<dbReference type="SUPFAM" id="SSF48726">
    <property type="entry name" value="Immunoglobulin"/>
    <property type="match status" value="3"/>
</dbReference>
<keyword evidence="15" id="KW-1185">Reference proteome</keyword>
<organism evidence="14 15">
    <name type="scientific">Tachysurus vachellii</name>
    <name type="common">Darkbarbel catfish</name>
    <name type="synonym">Pelteobagrus vachellii</name>
    <dbReference type="NCBI Taxonomy" id="175792"/>
    <lineage>
        <taxon>Eukaryota</taxon>
        <taxon>Metazoa</taxon>
        <taxon>Chordata</taxon>
        <taxon>Craniata</taxon>
        <taxon>Vertebrata</taxon>
        <taxon>Euteleostomi</taxon>
        <taxon>Actinopterygii</taxon>
        <taxon>Neopterygii</taxon>
        <taxon>Teleostei</taxon>
        <taxon>Ostariophysi</taxon>
        <taxon>Siluriformes</taxon>
        <taxon>Bagridae</taxon>
        <taxon>Tachysurus</taxon>
    </lineage>
</organism>
<dbReference type="PANTHER" id="PTHR23277:SF106">
    <property type="entry name" value="NECTIN-1 ISOFORM X1-RELATED"/>
    <property type="match status" value="1"/>
</dbReference>
<dbReference type="Pfam" id="PF08205">
    <property type="entry name" value="C2-set_2"/>
    <property type="match status" value="1"/>
</dbReference>
<gene>
    <name evidence="14" type="ORF">Q7C36_008556</name>
</gene>
<feature type="chain" id="PRO_5041664875" description="Ig-like domain-containing protein" evidence="12">
    <location>
        <begin position="24"/>
        <end position="411"/>
    </location>
</feature>
<comment type="similarity">
    <text evidence="2">Belongs to the nectin family.</text>
</comment>
<keyword evidence="3 11" id="KW-0812">Transmembrane</keyword>
<evidence type="ECO:0000313" key="15">
    <source>
        <dbReference type="Proteomes" id="UP001187315"/>
    </source>
</evidence>
<evidence type="ECO:0000256" key="2">
    <source>
        <dbReference type="ARBA" id="ARBA00007810"/>
    </source>
</evidence>
<evidence type="ECO:0000256" key="8">
    <source>
        <dbReference type="ARBA" id="ARBA00023136"/>
    </source>
</evidence>
<dbReference type="SMART" id="SM00409">
    <property type="entry name" value="IG"/>
    <property type="match status" value="2"/>
</dbReference>
<sequence length="411" mass="45367">MVCFRTWLTCFCLLILFFASIKAIKVIGRDVTVTAGDDAQLFCEAIETTEPLTTIRWQRRTKKNPTNTDFLVITSSGKEEHINGLRGRVKFSGNLTVLDGSILLSNVALFDEGIYTCIFSIFPSGPYKTEIRLRVQVPPVVTVGTDVPAVAGDAGGILATCIAANAKPAADVSWSLGALNNTVKVQNTVTVDSEDRYTVKSNLIGTASKDLNQKKVLCVVTHPGLKQELDLNYTLDIHYPPQVVYISSAGDQGETCEFLCATDANPKPTNFTWGRDFPVNETLSSGVNSSLIVPLTPGSNGPYYCLASNQYGEAVGSLYMHVKTSTESKTCWTLFILTLVAVSCFLIWKFELFQRVNKILRRDIGQPVRRESLDREEVCVKSFIKISMVLLCSPMLVITWKMFVLLRSIDT</sequence>
<dbReference type="GO" id="GO:0007157">
    <property type="term" value="P:heterophilic cell-cell adhesion via plasma membrane cell adhesion molecules"/>
    <property type="evidence" value="ECO:0007669"/>
    <property type="project" value="TreeGrafter"/>
</dbReference>
<evidence type="ECO:0000256" key="4">
    <source>
        <dbReference type="ARBA" id="ARBA00022729"/>
    </source>
</evidence>
<evidence type="ECO:0000256" key="12">
    <source>
        <dbReference type="SAM" id="SignalP"/>
    </source>
</evidence>
<evidence type="ECO:0000256" key="5">
    <source>
        <dbReference type="ARBA" id="ARBA00022737"/>
    </source>
</evidence>
<feature type="domain" description="Ig-like" evidence="13">
    <location>
        <begin position="241"/>
        <end position="323"/>
    </location>
</feature>
<comment type="caution">
    <text evidence="14">The sequence shown here is derived from an EMBL/GenBank/DDBJ whole genome shotgun (WGS) entry which is preliminary data.</text>
</comment>
<dbReference type="InterPro" id="IPR013162">
    <property type="entry name" value="CD80_C2-set"/>
</dbReference>
<dbReference type="PANTHER" id="PTHR23277">
    <property type="entry name" value="NECTIN-RELATED"/>
    <property type="match status" value="1"/>
</dbReference>
<evidence type="ECO:0000256" key="6">
    <source>
        <dbReference type="ARBA" id="ARBA00022889"/>
    </source>
</evidence>
<feature type="signal peptide" evidence="12">
    <location>
        <begin position="1"/>
        <end position="23"/>
    </location>
</feature>
<keyword evidence="5" id="KW-0677">Repeat</keyword>
<dbReference type="InterPro" id="IPR051427">
    <property type="entry name" value="Nectin/Nectin-like"/>
</dbReference>
<accession>A0AA88N2R6</accession>
<comment type="subcellular location">
    <subcellularLocation>
        <location evidence="1">Membrane</location>
        <topology evidence="1">Single-pass membrane protein</topology>
    </subcellularLocation>
</comment>
<reference evidence="14" key="1">
    <citation type="submission" date="2023-08" db="EMBL/GenBank/DDBJ databases">
        <title>Pelteobagrus vachellii genome.</title>
        <authorList>
            <person name="Liu H."/>
        </authorList>
    </citation>
    <scope>NUCLEOTIDE SEQUENCE</scope>
    <source>
        <strain evidence="14">PRFRI_2022a</strain>
        <tissue evidence="14">Muscle</tissue>
    </source>
</reference>
<evidence type="ECO:0000256" key="10">
    <source>
        <dbReference type="ARBA" id="ARBA00023180"/>
    </source>
</evidence>
<protein>
    <recommendedName>
        <fullName evidence="13">Ig-like domain-containing protein</fullName>
    </recommendedName>
</protein>
<dbReference type="InterPro" id="IPR013783">
    <property type="entry name" value="Ig-like_fold"/>
</dbReference>
<evidence type="ECO:0000259" key="13">
    <source>
        <dbReference type="PROSITE" id="PS50835"/>
    </source>
</evidence>
<keyword evidence="4 12" id="KW-0732">Signal</keyword>
<dbReference type="InterPro" id="IPR007110">
    <property type="entry name" value="Ig-like_dom"/>
</dbReference>
<dbReference type="Proteomes" id="UP001187315">
    <property type="component" value="Unassembled WGS sequence"/>
</dbReference>
<dbReference type="InterPro" id="IPR003599">
    <property type="entry name" value="Ig_sub"/>
</dbReference>
<dbReference type="AlphaFoldDB" id="A0AA88N2R6"/>
<dbReference type="Pfam" id="PF13927">
    <property type="entry name" value="Ig_3"/>
    <property type="match status" value="1"/>
</dbReference>
<keyword evidence="10" id="KW-0325">Glycoprotein</keyword>
<evidence type="ECO:0000256" key="9">
    <source>
        <dbReference type="ARBA" id="ARBA00023157"/>
    </source>
</evidence>
<dbReference type="EMBL" id="JAVHJS010000008">
    <property type="protein sequence ID" value="KAK2849773.1"/>
    <property type="molecule type" value="Genomic_DNA"/>
</dbReference>
<dbReference type="Pfam" id="PF07686">
    <property type="entry name" value="V-set"/>
    <property type="match status" value="1"/>
</dbReference>
<feature type="domain" description="Ig-like" evidence="13">
    <location>
        <begin position="19"/>
        <end position="117"/>
    </location>
</feature>
<keyword evidence="8 11" id="KW-0472">Membrane</keyword>
<keyword evidence="9" id="KW-1015">Disulfide bond</keyword>
<evidence type="ECO:0000313" key="14">
    <source>
        <dbReference type="EMBL" id="KAK2849773.1"/>
    </source>
</evidence>
<name>A0AA88N2R6_TACVA</name>
<dbReference type="Gene3D" id="2.60.40.10">
    <property type="entry name" value="Immunoglobulins"/>
    <property type="match status" value="3"/>
</dbReference>
<dbReference type="InterPro" id="IPR036179">
    <property type="entry name" value="Ig-like_dom_sf"/>
</dbReference>
<dbReference type="PROSITE" id="PS50835">
    <property type="entry name" value="IG_LIKE"/>
    <property type="match status" value="3"/>
</dbReference>
<evidence type="ECO:0000256" key="1">
    <source>
        <dbReference type="ARBA" id="ARBA00004167"/>
    </source>
</evidence>
<proteinExistence type="inferred from homology"/>
<evidence type="ECO:0000256" key="3">
    <source>
        <dbReference type="ARBA" id="ARBA00022692"/>
    </source>
</evidence>
<evidence type="ECO:0000256" key="7">
    <source>
        <dbReference type="ARBA" id="ARBA00022989"/>
    </source>
</evidence>
<feature type="transmembrane region" description="Helical" evidence="11">
    <location>
        <begin position="332"/>
        <end position="352"/>
    </location>
</feature>
<keyword evidence="7 11" id="KW-1133">Transmembrane helix</keyword>
<dbReference type="GO" id="GO:0016020">
    <property type="term" value="C:membrane"/>
    <property type="evidence" value="ECO:0007669"/>
    <property type="project" value="UniProtKB-SubCell"/>
</dbReference>
<dbReference type="GO" id="GO:0007156">
    <property type="term" value="P:homophilic cell adhesion via plasma membrane adhesion molecules"/>
    <property type="evidence" value="ECO:0007669"/>
    <property type="project" value="TreeGrafter"/>
</dbReference>